<dbReference type="EMBL" id="FXTX01000014">
    <property type="protein sequence ID" value="SMP15692.1"/>
    <property type="molecule type" value="Genomic_DNA"/>
</dbReference>
<proteinExistence type="inferred from homology"/>
<keyword evidence="2 5" id="KW-0413">Isomerase</keyword>
<name>A0AA45WMT5_9AQUI</name>
<dbReference type="GO" id="GO:0004519">
    <property type="term" value="F:endonuclease activity"/>
    <property type="evidence" value="ECO:0007669"/>
    <property type="project" value="InterPro"/>
</dbReference>
<protein>
    <recommendedName>
        <fullName evidence="5">Pseudouridine synthase</fullName>
        <ecNumber evidence="5">5.4.99.-</ecNumber>
    </recommendedName>
</protein>
<dbReference type="InterPro" id="IPR006225">
    <property type="entry name" value="PsdUridine_synth_RluC/D"/>
</dbReference>
<dbReference type="EC" id="5.4.99.-" evidence="5"/>
<dbReference type="Gene3D" id="3.30.2350.10">
    <property type="entry name" value="Pseudouridine synthase"/>
    <property type="match status" value="1"/>
</dbReference>
<evidence type="ECO:0000256" key="3">
    <source>
        <dbReference type="PIRSR" id="PIRSR606225-1"/>
    </source>
</evidence>
<dbReference type="PROSITE" id="PS00728">
    <property type="entry name" value="AP_NUCLEASE_F1_3"/>
    <property type="match status" value="1"/>
</dbReference>
<dbReference type="Proteomes" id="UP001157947">
    <property type="component" value="Unassembled WGS sequence"/>
</dbReference>
<dbReference type="GO" id="GO:0120159">
    <property type="term" value="F:rRNA pseudouridine synthase activity"/>
    <property type="evidence" value="ECO:0007669"/>
    <property type="project" value="UniProtKB-ARBA"/>
</dbReference>
<dbReference type="GO" id="GO:0006281">
    <property type="term" value="P:DNA repair"/>
    <property type="evidence" value="ECO:0007669"/>
    <property type="project" value="InterPro"/>
</dbReference>
<feature type="domain" description="RNA-binding S4" evidence="6">
    <location>
        <begin position="19"/>
        <end position="84"/>
    </location>
</feature>
<dbReference type="InterPro" id="IPR002942">
    <property type="entry name" value="S4_RNA-bd"/>
</dbReference>
<evidence type="ECO:0000259" key="6">
    <source>
        <dbReference type="SMART" id="SM00363"/>
    </source>
</evidence>
<dbReference type="GO" id="GO:0000455">
    <property type="term" value="P:enzyme-directed rRNA pseudouridine synthesis"/>
    <property type="evidence" value="ECO:0007669"/>
    <property type="project" value="UniProtKB-ARBA"/>
</dbReference>
<sequence>MMETLESLLFKVDKENEGKRLDIFLASVYPEYSRAYYQKLIKEGYVYLNDNKVNKPSLKIKENQEVKLIIPPPEEIKVEPENIPLDIYYEDEDIAVVFKPAGMVVHPSVGHTSGTLVNALLYHFKNVSYIGGKERAGIVHRLDKDTAGLLIVAKSEFAHKELQNQFKDRHIDKRYKALVVGKPKDYGLIDLPIGRSIYDRQKMGTVSTNLRDALTEYWLEKYWEKHNLSLVDIKLHTGRTHQIRVHFSSIGHPLLNDFVYGFKKSSLKSEIAKQISENLWYHALVAYKIGFKHPRTNEYIEISLEELPEPIPEILNKLQTE</sequence>
<dbReference type="Gene3D" id="3.10.290.10">
    <property type="entry name" value="RNA-binding S4 domain"/>
    <property type="match status" value="1"/>
</dbReference>
<comment type="similarity">
    <text evidence="1 5">Belongs to the pseudouridine synthase RluA family.</text>
</comment>
<dbReference type="InterPro" id="IPR050188">
    <property type="entry name" value="RluA_PseudoU_synthase"/>
</dbReference>
<dbReference type="Pfam" id="PF00849">
    <property type="entry name" value="PseudoU_synth_2"/>
    <property type="match status" value="1"/>
</dbReference>
<dbReference type="SUPFAM" id="SSF55120">
    <property type="entry name" value="Pseudouridine synthase"/>
    <property type="match status" value="1"/>
</dbReference>
<evidence type="ECO:0000313" key="8">
    <source>
        <dbReference type="Proteomes" id="UP001157947"/>
    </source>
</evidence>
<dbReference type="Pfam" id="PF01479">
    <property type="entry name" value="S4"/>
    <property type="match status" value="1"/>
</dbReference>
<keyword evidence="8" id="KW-1185">Reference proteome</keyword>
<dbReference type="SMART" id="SM00363">
    <property type="entry name" value="S4"/>
    <property type="match status" value="1"/>
</dbReference>
<comment type="catalytic activity">
    <reaction evidence="5">
        <text>a uridine in RNA = a pseudouridine in RNA</text>
        <dbReference type="Rhea" id="RHEA:48348"/>
        <dbReference type="Rhea" id="RHEA-COMP:12068"/>
        <dbReference type="Rhea" id="RHEA-COMP:12069"/>
        <dbReference type="ChEBI" id="CHEBI:65314"/>
        <dbReference type="ChEBI" id="CHEBI:65315"/>
    </reaction>
</comment>
<dbReference type="InterPro" id="IPR020848">
    <property type="entry name" value="AP_endonuclease_F1_CS"/>
</dbReference>
<accession>A0AA45WMT5</accession>
<dbReference type="PANTHER" id="PTHR21600:SF44">
    <property type="entry name" value="RIBOSOMAL LARGE SUBUNIT PSEUDOURIDINE SYNTHASE D"/>
    <property type="match status" value="1"/>
</dbReference>
<dbReference type="NCBIfam" id="TIGR00005">
    <property type="entry name" value="rluA_subfam"/>
    <property type="match status" value="1"/>
</dbReference>
<dbReference type="PANTHER" id="PTHR21600">
    <property type="entry name" value="MITOCHONDRIAL RNA PSEUDOURIDINE SYNTHASE"/>
    <property type="match status" value="1"/>
</dbReference>
<dbReference type="CDD" id="cd02869">
    <property type="entry name" value="PseudoU_synth_RluA_like"/>
    <property type="match status" value="1"/>
</dbReference>
<dbReference type="SUPFAM" id="SSF55174">
    <property type="entry name" value="Alpha-L RNA-binding motif"/>
    <property type="match status" value="1"/>
</dbReference>
<feature type="active site" evidence="3">
    <location>
        <position position="143"/>
    </location>
</feature>
<comment type="caution">
    <text evidence="7">The sequence shown here is derived from an EMBL/GenBank/DDBJ whole genome shotgun (WGS) entry which is preliminary data.</text>
</comment>
<gene>
    <name evidence="7" type="ORF">SAMN06264868_1144</name>
</gene>
<dbReference type="GO" id="GO:0003677">
    <property type="term" value="F:DNA binding"/>
    <property type="evidence" value="ECO:0007669"/>
    <property type="project" value="InterPro"/>
</dbReference>
<evidence type="ECO:0000256" key="5">
    <source>
        <dbReference type="RuleBase" id="RU362028"/>
    </source>
</evidence>
<dbReference type="InterPro" id="IPR036986">
    <property type="entry name" value="S4_RNA-bd_sf"/>
</dbReference>
<organism evidence="7 8">
    <name type="scientific">Venenivibrio stagnispumantis</name>
    <dbReference type="NCBI Taxonomy" id="407998"/>
    <lineage>
        <taxon>Bacteria</taxon>
        <taxon>Pseudomonadati</taxon>
        <taxon>Aquificota</taxon>
        <taxon>Aquificia</taxon>
        <taxon>Aquificales</taxon>
        <taxon>Hydrogenothermaceae</taxon>
        <taxon>Venenivibrio</taxon>
    </lineage>
</organism>
<dbReference type="PROSITE" id="PS01129">
    <property type="entry name" value="PSI_RLU"/>
    <property type="match status" value="1"/>
</dbReference>
<dbReference type="GO" id="GO:0003723">
    <property type="term" value="F:RNA binding"/>
    <property type="evidence" value="ECO:0007669"/>
    <property type="project" value="UniProtKB-KW"/>
</dbReference>
<evidence type="ECO:0000313" key="7">
    <source>
        <dbReference type="EMBL" id="SMP15692.1"/>
    </source>
</evidence>
<dbReference type="CDD" id="cd00165">
    <property type="entry name" value="S4"/>
    <property type="match status" value="1"/>
</dbReference>
<reference evidence="7" key="1">
    <citation type="submission" date="2017-05" db="EMBL/GenBank/DDBJ databases">
        <authorList>
            <person name="Varghese N."/>
            <person name="Submissions S."/>
        </authorList>
    </citation>
    <scope>NUCLEOTIDE SEQUENCE</scope>
    <source>
        <strain evidence="7">DSM 18763</strain>
    </source>
</reference>
<dbReference type="AlphaFoldDB" id="A0AA45WMT5"/>
<dbReference type="InterPro" id="IPR006145">
    <property type="entry name" value="PsdUridine_synth_RsuA/RluA"/>
</dbReference>
<keyword evidence="4" id="KW-0694">RNA-binding</keyword>
<evidence type="ECO:0000256" key="2">
    <source>
        <dbReference type="ARBA" id="ARBA00023235"/>
    </source>
</evidence>
<dbReference type="PROSITE" id="PS50889">
    <property type="entry name" value="S4"/>
    <property type="match status" value="1"/>
</dbReference>
<evidence type="ECO:0000256" key="1">
    <source>
        <dbReference type="ARBA" id="ARBA00010876"/>
    </source>
</evidence>
<comment type="function">
    <text evidence="5">Responsible for synthesis of pseudouridine from uracil.</text>
</comment>
<evidence type="ECO:0000256" key="4">
    <source>
        <dbReference type="PROSITE-ProRule" id="PRU00182"/>
    </source>
</evidence>
<dbReference type="InterPro" id="IPR020103">
    <property type="entry name" value="PsdUridine_synth_cat_dom_sf"/>
</dbReference>
<dbReference type="InterPro" id="IPR006224">
    <property type="entry name" value="PsdUridine_synth_RluA-like_CS"/>
</dbReference>